<dbReference type="RefSeq" id="WP_044224935.1">
    <property type="nucleotide sequence ID" value="NZ_JBKAGJ010000025.1"/>
</dbReference>
<dbReference type="EMBL" id="JPOS01000078">
    <property type="protein sequence ID" value="KGE86520.1"/>
    <property type="molecule type" value="Genomic_DNA"/>
</dbReference>
<dbReference type="AlphaFoldDB" id="A0A098S309"/>
<organism evidence="1 2">
    <name type="scientific">Phaeodactylibacter xiamenensis</name>
    <dbReference type="NCBI Taxonomy" id="1524460"/>
    <lineage>
        <taxon>Bacteria</taxon>
        <taxon>Pseudomonadati</taxon>
        <taxon>Bacteroidota</taxon>
        <taxon>Saprospiria</taxon>
        <taxon>Saprospirales</taxon>
        <taxon>Haliscomenobacteraceae</taxon>
        <taxon>Phaeodactylibacter</taxon>
    </lineage>
</organism>
<dbReference type="STRING" id="1524460.IX84_21050"/>
<gene>
    <name evidence="1" type="ORF">IX84_21050</name>
</gene>
<keyword evidence="2" id="KW-1185">Reference proteome</keyword>
<dbReference type="Proteomes" id="UP000029736">
    <property type="component" value="Unassembled WGS sequence"/>
</dbReference>
<name>A0A098S309_9BACT</name>
<comment type="caution">
    <text evidence="1">The sequence shown here is derived from an EMBL/GenBank/DDBJ whole genome shotgun (WGS) entry which is preliminary data.</text>
</comment>
<evidence type="ECO:0000313" key="1">
    <source>
        <dbReference type="EMBL" id="KGE86520.1"/>
    </source>
</evidence>
<proteinExistence type="predicted"/>
<accession>A0A098S309</accession>
<evidence type="ECO:0000313" key="2">
    <source>
        <dbReference type="Proteomes" id="UP000029736"/>
    </source>
</evidence>
<sequence length="177" mass="20540">MTLPYLKAIFLRSEVPEETIKLLDTKELYSGTPNIIKSLAYLDFESDSLAHDCPIPPIEGDRSLCLSEDTQFSPPIHIPASAINTPWIRVEGDFRCQEKEWEYWLMAQLMVKFKKGDKEIQTRFLRLFRLLPPNSTKTLFLDVPVPNKQYDQLEVQFWQSNGKKPLAIDRLKVLAIE</sequence>
<protein>
    <submittedName>
        <fullName evidence="1">Uncharacterized protein</fullName>
    </submittedName>
</protein>
<reference evidence="1 2" key="1">
    <citation type="journal article" date="2014" name="Int. J. Syst. Evol. Microbiol.">
        <title>Phaeodactylibacter xiamenensis gen. nov., sp. nov., a member of the family Saprospiraceae isolated from the marine alga Phaeodactylum tricornutum.</title>
        <authorList>
            <person name="Chen Z.Jr."/>
            <person name="Lei X."/>
            <person name="Lai Q."/>
            <person name="Li Y."/>
            <person name="Zhang B."/>
            <person name="Zhang J."/>
            <person name="Zhang H."/>
            <person name="Yang L."/>
            <person name="Zheng W."/>
            <person name="Tian Y."/>
            <person name="Yu Z."/>
            <person name="Xu H.Jr."/>
            <person name="Zheng T."/>
        </authorList>
    </citation>
    <scope>NUCLEOTIDE SEQUENCE [LARGE SCALE GENOMIC DNA]</scope>
    <source>
        <strain evidence="1 2">KD52</strain>
    </source>
</reference>